<evidence type="ECO:0000313" key="4">
    <source>
        <dbReference type="Proteomes" id="UP000199649"/>
    </source>
</evidence>
<evidence type="ECO:0008006" key="5">
    <source>
        <dbReference type="Google" id="ProtNLM"/>
    </source>
</evidence>
<dbReference type="Pfam" id="PF14030">
    <property type="entry name" value="DUF4245"/>
    <property type="match status" value="1"/>
</dbReference>
<evidence type="ECO:0000256" key="2">
    <source>
        <dbReference type="SAM" id="Phobius"/>
    </source>
</evidence>
<dbReference type="EMBL" id="LT629734">
    <property type="protein sequence ID" value="SDS38945.1"/>
    <property type="molecule type" value="Genomic_DNA"/>
</dbReference>
<dbReference type="Proteomes" id="UP000199649">
    <property type="component" value="Chromosome I"/>
</dbReference>
<proteinExistence type="predicted"/>
<keyword evidence="2" id="KW-1133">Transmembrane helix</keyword>
<dbReference type="STRING" id="684552.SAMN04489719_2208"/>
<dbReference type="RefSeq" id="WP_092667056.1">
    <property type="nucleotide sequence ID" value="NZ_LT629734.1"/>
</dbReference>
<protein>
    <recommendedName>
        <fullName evidence="5">DUF4245 domain-containing protein</fullName>
    </recommendedName>
</protein>
<gene>
    <name evidence="3" type="ORF">SAMN04489719_2208</name>
</gene>
<feature type="region of interest" description="Disordered" evidence="1">
    <location>
        <begin position="1"/>
        <end position="29"/>
    </location>
</feature>
<keyword evidence="2" id="KW-0472">Membrane</keyword>
<reference evidence="4" key="1">
    <citation type="submission" date="2016-10" db="EMBL/GenBank/DDBJ databases">
        <authorList>
            <person name="Varghese N."/>
            <person name="Submissions S."/>
        </authorList>
    </citation>
    <scope>NUCLEOTIDE SEQUENCE [LARGE SCALE GENOMIC DNA]</scope>
    <source>
        <strain evidence="4">DSM 22965</strain>
    </source>
</reference>
<dbReference type="OrthoDB" id="4801970at2"/>
<sequence length="211" mass="22712">MSRRQPRVVAELGRPETPQEAADRKAAATRRHRENRTFVNLLAAVAVCLGLVLVMVLVVPRPELPEREPVDVAAAAADAEPTIGEPLIVPELGEGWASNAAEIRTGADRVTTWYAGYVTPAEQFVFFRQAFDANPTWLVTAIEAATPTGERTIDGITWVEHDQRSIEDPGNLAYVLTTEHEGSTVIVGGTADDAELQTFAQAVSAQLAAGE</sequence>
<feature type="transmembrane region" description="Helical" evidence="2">
    <location>
        <begin position="38"/>
        <end position="59"/>
    </location>
</feature>
<evidence type="ECO:0000256" key="1">
    <source>
        <dbReference type="SAM" id="MobiDB-lite"/>
    </source>
</evidence>
<name>A0A1H1RTG2_9MICO</name>
<accession>A0A1H1RTG2</accession>
<dbReference type="AlphaFoldDB" id="A0A1H1RTG2"/>
<organism evidence="3 4">
    <name type="scientific">Agrococcus carbonis</name>
    <dbReference type="NCBI Taxonomy" id="684552"/>
    <lineage>
        <taxon>Bacteria</taxon>
        <taxon>Bacillati</taxon>
        <taxon>Actinomycetota</taxon>
        <taxon>Actinomycetes</taxon>
        <taxon>Micrococcales</taxon>
        <taxon>Microbacteriaceae</taxon>
        <taxon>Agrococcus</taxon>
    </lineage>
</organism>
<evidence type="ECO:0000313" key="3">
    <source>
        <dbReference type="EMBL" id="SDS38945.1"/>
    </source>
</evidence>
<keyword evidence="2" id="KW-0812">Transmembrane</keyword>
<dbReference type="InterPro" id="IPR025339">
    <property type="entry name" value="DUF4245"/>
</dbReference>
<keyword evidence="4" id="KW-1185">Reference proteome</keyword>